<evidence type="ECO:0000256" key="1">
    <source>
        <dbReference type="SAM" id="MobiDB-lite"/>
    </source>
</evidence>
<protein>
    <submittedName>
        <fullName evidence="2">Uncharacterized protein</fullName>
    </submittedName>
</protein>
<evidence type="ECO:0000313" key="3">
    <source>
        <dbReference type="Proteomes" id="UP000077266"/>
    </source>
</evidence>
<dbReference type="AlphaFoldDB" id="A0A165IDL5"/>
<organism evidence="2 3">
    <name type="scientific">Exidia glandulosa HHB12029</name>
    <dbReference type="NCBI Taxonomy" id="1314781"/>
    <lineage>
        <taxon>Eukaryota</taxon>
        <taxon>Fungi</taxon>
        <taxon>Dikarya</taxon>
        <taxon>Basidiomycota</taxon>
        <taxon>Agaricomycotina</taxon>
        <taxon>Agaricomycetes</taxon>
        <taxon>Auriculariales</taxon>
        <taxon>Exidiaceae</taxon>
        <taxon>Exidia</taxon>
    </lineage>
</organism>
<evidence type="ECO:0000313" key="2">
    <source>
        <dbReference type="EMBL" id="KZV93261.1"/>
    </source>
</evidence>
<dbReference type="InParanoid" id="A0A165IDL5"/>
<dbReference type="EMBL" id="KV425993">
    <property type="protein sequence ID" value="KZV93261.1"/>
    <property type="molecule type" value="Genomic_DNA"/>
</dbReference>
<name>A0A165IDL5_EXIGL</name>
<accession>A0A165IDL5</accession>
<reference evidence="2 3" key="1">
    <citation type="journal article" date="2016" name="Mol. Biol. Evol.">
        <title>Comparative Genomics of Early-Diverging Mushroom-Forming Fungi Provides Insights into the Origins of Lignocellulose Decay Capabilities.</title>
        <authorList>
            <person name="Nagy L.G."/>
            <person name="Riley R."/>
            <person name="Tritt A."/>
            <person name="Adam C."/>
            <person name="Daum C."/>
            <person name="Floudas D."/>
            <person name="Sun H."/>
            <person name="Yadav J.S."/>
            <person name="Pangilinan J."/>
            <person name="Larsson K.H."/>
            <person name="Matsuura K."/>
            <person name="Barry K."/>
            <person name="Labutti K."/>
            <person name="Kuo R."/>
            <person name="Ohm R.A."/>
            <person name="Bhattacharya S.S."/>
            <person name="Shirouzu T."/>
            <person name="Yoshinaga Y."/>
            <person name="Martin F.M."/>
            <person name="Grigoriev I.V."/>
            <person name="Hibbett D.S."/>
        </authorList>
    </citation>
    <scope>NUCLEOTIDE SEQUENCE [LARGE SCALE GENOMIC DNA]</scope>
    <source>
        <strain evidence="2 3">HHB12029</strain>
    </source>
</reference>
<sequence length="70" mass="7708">MLRTASDSSQDDIKHRPVGLRTGSLPTRTAATRATIPAKVGQIFVGSCGECKIMERQSRRYARASLYEPL</sequence>
<dbReference type="Proteomes" id="UP000077266">
    <property type="component" value="Unassembled WGS sequence"/>
</dbReference>
<keyword evidence="3" id="KW-1185">Reference proteome</keyword>
<feature type="region of interest" description="Disordered" evidence="1">
    <location>
        <begin position="1"/>
        <end position="26"/>
    </location>
</feature>
<proteinExistence type="predicted"/>
<gene>
    <name evidence="2" type="ORF">EXIGLDRAFT_53054</name>
</gene>